<keyword evidence="3" id="KW-1185">Reference proteome</keyword>
<reference evidence="2 3" key="1">
    <citation type="submission" date="2023-02" db="EMBL/GenBank/DDBJ databases">
        <title>Bacterial whole genomic sequence of Curvibacter sp. HBC61.</title>
        <authorList>
            <person name="Le V."/>
            <person name="Ko S.-R."/>
            <person name="Ahn C.-Y."/>
            <person name="Oh H.-M."/>
        </authorList>
    </citation>
    <scope>NUCLEOTIDE SEQUENCE [LARGE SCALE GENOMIC DNA]</scope>
    <source>
        <strain evidence="2 3">HBC61</strain>
    </source>
</reference>
<dbReference type="EMBL" id="JAQSIP010000003">
    <property type="protein sequence ID" value="MDD0838372.1"/>
    <property type="molecule type" value="Genomic_DNA"/>
</dbReference>
<organism evidence="2 3">
    <name type="scientific">Curvibacter cyanobacteriorum</name>
    <dbReference type="NCBI Taxonomy" id="3026422"/>
    <lineage>
        <taxon>Bacteria</taxon>
        <taxon>Pseudomonadati</taxon>
        <taxon>Pseudomonadota</taxon>
        <taxon>Betaproteobacteria</taxon>
        <taxon>Burkholderiales</taxon>
        <taxon>Comamonadaceae</taxon>
        <taxon>Curvibacter</taxon>
    </lineage>
</organism>
<proteinExistence type="predicted"/>
<comment type="caution">
    <text evidence="2">The sequence shown here is derived from an EMBL/GenBank/DDBJ whole genome shotgun (WGS) entry which is preliminary data.</text>
</comment>
<evidence type="ECO:0000313" key="2">
    <source>
        <dbReference type="EMBL" id="MDD0838372.1"/>
    </source>
</evidence>
<name>A0ABT5N013_9BURK</name>
<keyword evidence="1" id="KW-0812">Transmembrane</keyword>
<dbReference type="RefSeq" id="WP_273950154.1">
    <property type="nucleotide sequence ID" value="NZ_JAQSIP010000003.1"/>
</dbReference>
<keyword evidence="1" id="KW-0472">Membrane</keyword>
<sequence>MYKPERTPRTWVQLLDPSLLIALGSVVGVLLVIEMLGRAGWIQVSPSATESRPLAPSALWVQQRELVRLCDSQTGPALPVACEQAQRARDLVRALHAEAALPQALPH</sequence>
<evidence type="ECO:0000256" key="1">
    <source>
        <dbReference type="SAM" id="Phobius"/>
    </source>
</evidence>
<feature type="transmembrane region" description="Helical" evidence="1">
    <location>
        <begin position="20"/>
        <end position="37"/>
    </location>
</feature>
<evidence type="ECO:0000313" key="3">
    <source>
        <dbReference type="Proteomes" id="UP001528673"/>
    </source>
</evidence>
<accession>A0ABT5N013</accession>
<gene>
    <name evidence="2" type="ORF">PSQ40_07290</name>
</gene>
<protein>
    <submittedName>
        <fullName evidence="2">Uncharacterized protein</fullName>
    </submittedName>
</protein>
<dbReference type="Proteomes" id="UP001528673">
    <property type="component" value="Unassembled WGS sequence"/>
</dbReference>
<keyword evidence="1" id="KW-1133">Transmembrane helix</keyword>